<dbReference type="EMBL" id="CAKXAJ010003557">
    <property type="protein sequence ID" value="CAH2208435.1"/>
    <property type="molecule type" value="Genomic_DNA"/>
</dbReference>
<comment type="caution">
    <text evidence="2">The sequence shown here is derived from an EMBL/GenBank/DDBJ whole genome shotgun (WGS) entry which is preliminary data.</text>
</comment>
<protein>
    <submittedName>
        <fullName evidence="2">Jg2701 protein</fullName>
    </submittedName>
</protein>
<gene>
    <name evidence="2" type="primary">jg2701</name>
    <name evidence="2" type="ORF">PAEG_LOCUS1051</name>
</gene>
<name>A0A8S4QCW9_9NEOP</name>
<evidence type="ECO:0000256" key="1">
    <source>
        <dbReference type="SAM" id="MobiDB-lite"/>
    </source>
</evidence>
<dbReference type="AlphaFoldDB" id="A0A8S4QCW9"/>
<keyword evidence="3" id="KW-1185">Reference proteome</keyword>
<proteinExistence type="predicted"/>
<feature type="region of interest" description="Disordered" evidence="1">
    <location>
        <begin position="1"/>
        <end position="22"/>
    </location>
</feature>
<feature type="non-terminal residue" evidence="2">
    <location>
        <position position="102"/>
    </location>
</feature>
<organism evidence="2 3">
    <name type="scientific">Pararge aegeria aegeria</name>
    <dbReference type="NCBI Taxonomy" id="348720"/>
    <lineage>
        <taxon>Eukaryota</taxon>
        <taxon>Metazoa</taxon>
        <taxon>Ecdysozoa</taxon>
        <taxon>Arthropoda</taxon>
        <taxon>Hexapoda</taxon>
        <taxon>Insecta</taxon>
        <taxon>Pterygota</taxon>
        <taxon>Neoptera</taxon>
        <taxon>Endopterygota</taxon>
        <taxon>Lepidoptera</taxon>
        <taxon>Glossata</taxon>
        <taxon>Ditrysia</taxon>
        <taxon>Papilionoidea</taxon>
        <taxon>Nymphalidae</taxon>
        <taxon>Satyrinae</taxon>
        <taxon>Satyrini</taxon>
        <taxon>Parargina</taxon>
        <taxon>Pararge</taxon>
    </lineage>
</organism>
<evidence type="ECO:0000313" key="2">
    <source>
        <dbReference type="EMBL" id="CAH2208435.1"/>
    </source>
</evidence>
<evidence type="ECO:0000313" key="3">
    <source>
        <dbReference type="Proteomes" id="UP000838756"/>
    </source>
</evidence>
<dbReference type="Proteomes" id="UP000838756">
    <property type="component" value="Unassembled WGS sequence"/>
</dbReference>
<reference evidence="2" key="1">
    <citation type="submission" date="2022-03" db="EMBL/GenBank/DDBJ databases">
        <authorList>
            <person name="Lindestad O."/>
        </authorList>
    </citation>
    <scope>NUCLEOTIDE SEQUENCE</scope>
</reference>
<accession>A0A8S4QCW9</accession>
<sequence length="102" mass="10920">MVDLGQDEGSVNGGIAQESRRMRARLNRRGSVGASCSLPLAATGANRLYGVLETATVNRSSCSDAKTLFFETCSATSLQSLHDPPASRLLSREWHRGRGARA</sequence>